<dbReference type="EC" id="4.2.1.136" evidence="19"/>
<evidence type="ECO:0000259" key="20">
    <source>
        <dbReference type="PROSITE" id="PS51383"/>
    </source>
</evidence>
<keyword evidence="23" id="KW-1185">Reference proteome</keyword>
<accession>A0A848HI54</accession>
<comment type="subunit">
    <text evidence="17">Homotetramer.</text>
</comment>
<evidence type="ECO:0000256" key="3">
    <source>
        <dbReference type="ARBA" id="ARBA00006001"/>
    </source>
</evidence>
<dbReference type="HAMAP" id="MF_01965">
    <property type="entry name" value="NADHX_dehydratase"/>
    <property type="match status" value="1"/>
</dbReference>
<evidence type="ECO:0000256" key="18">
    <source>
        <dbReference type="HAMAP-Rule" id="MF_01966"/>
    </source>
</evidence>
<comment type="similarity">
    <text evidence="3 19">In the N-terminal section; belongs to the NnrE/AIBP family.</text>
</comment>
<evidence type="ECO:0000256" key="11">
    <source>
        <dbReference type="ARBA" id="ARBA00023235"/>
    </source>
</evidence>
<feature type="binding site" evidence="17">
    <location>
        <position position="430"/>
    </location>
    <ligand>
        <name>AMP</name>
        <dbReference type="ChEBI" id="CHEBI:456215"/>
    </ligand>
</feature>
<comment type="caution">
    <text evidence="18">Lacks conserved residue(s) required for the propagation of feature annotation.</text>
</comment>
<comment type="caution">
    <text evidence="22">The sequence shown here is derived from an EMBL/GenBank/DDBJ whole genome shotgun (WGS) entry which is preliminary data.</text>
</comment>
<evidence type="ECO:0000256" key="13">
    <source>
        <dbReference type="ARBA" id="ARBA00023268"/>
    </source>
</evidence>
<evidence type="ECO:0000256" key="4">
    <source>
        <dbReference type="ARBA" id="ARBA00009524"/>
    </source>
</evidence>
<feature type="domain" description="YjeF N-terminal" evidence="21">
    <location>
        <begin position="10"/>
        <end position="214"/>
    </location>
</feature>
<dbReference type="PANTHER" id="PTHR12592">
    <property type="entry name" value="ATP-DEPENDENT (S)-NAD(P)H-HYDRATE DEHYDRATASE FAMILY MEMBER"/>
    <property type="match status" value="1"/>
</dbReference>
<dbReference type="InterPro" id="IPR000631">
    <property type="entry name" value="CARKD"/>
</dbReference>
<evidence type="ECO:0000256" key="19">
    <source>
        <dbReference type="PIRNR" id="PIRNR017184"/>
    </source>
</evidence>
<dbReference type="Proteomes" id="UP000583752">
    <property type="component" value="Unassembled WGS sequence"/>
</dbReference>
<dbReference type="GO" id="GO:0046496">
    <property type="term" value="P:nicotinamide nucleotide metabolic process"/>
    <property type="evidence" value="ECO:0007669"/>
    <property type="project" value="UniProtKB-UniRule"/>
</dbReference>
<dbReference type="GO" id="GO:0046872">
    <property type="term" value="F:metal ion binding"/>
    <property type="evidence" value="ECO:0007669"/>
    <property type="project" value="UniProtKB-UniRule"/>
</dbReference>
<comment type="catalytic activity">
    <reaction evidence="1 18 19">
        <text>(6R)-NADHX = (6S)-NADHX</text>
        <dbReference type="Rhea" id="RHEA:32215"/>
        <dbReference type="ChEBI" id="CHEBI:64074"/>
        <dbReference type="ChEBI" id="CHEBI:64075"/>
        <dbReference type="EC" id="5.1.99.6"/>
    </reaction>
</comment>
<evidence type="ECO:0000313" key="22">
    <source>
        <dbReference type="EMBL" id="NML60712.1"/>
    </source>
</evidence>
<keyword evidence="13" id="KW-0511">Multifunctional enzyme</keyword>
<dbReference type="PANTHER" id="PTHR12592:SF0">
    <property type="entry name" value="ATP-DEPENDENT (S)-NAD(P)H-HYDRATE DEHYDRATASE"/>
    <property type="match status" value="1"/>
</dbReference>
<dbReference type="GO" id="GO:0052855">
    <property type="term" value="F:ADP-dependent NAD(P)H-hydrate dehydratase activity"/>
    <property type="evidence" value="ECO:0007669"/>
    <property type="project" value="UniProtKB-UniRule"/>
</dbReference>
<evidence type="ECO:0000256" key="15">
    <source>
        <dbReference type="ARBA" id="ARBA00048238"/>
    </source>
</evidence>
<keyword evidence="10 17" id="KW-0520">NAD</keyword>
<gene>
    <name evidence="17" type="primary">nnrD</name>
    <name evidence="18" type="synonym">nnrE</name>
    <name evidence="22" type="ORF">HHL21_06350</name>
</gene>
<comment type="function">
    <text evidence="17">Catalyzes the dehydration of the S-form of NAD(P)HX at the expense of ADP, which is converted to AMP. Together with NAD(P)HX epimerase, which catalyzes the epimerization of the S- and R-forms, the enzyme allows the repair of both epimers of NAD(P)HX, a damaged form of NAD(P)H that is a result of enzymatic or heat-dependent hydration.</text>
</comment>
<dbReference type="NCBIfam" id="TIGR00196">
    <property type="entry name" value="yjeF_cterm"/>
    <property type="match status" value="1"/>
</dbReference>
<evidence type="ECO:0000256" key="17">
    <source>
        <dbReference type="HAMAP-Rule" id="MF_01965"/>
    </source>
</evidence>
<evidence type="ECO:0000256" key="10">
    <source>
        <dbReference type="ARBA" id="ARBA00023027"/>
    </source>
</evidence>
<feature type="binding site" evidence="18">
    <location>
        <position position="154"/>
    </location>
    <ligand>
        <name>(6S)-NADPHX</name>
        <dbReference type="ChEBI" id="CHEBI:64076"/>
    </ligand>
</feature>
<dbReference type="Gene3D" id="3.40.50.10260">
    <property type="entry name" value="YjeF N-terminal domain"/>
    <property type="match status" value="1"/>
</dbReference>
<feature type="binding site" evidence="17">
    <location>
        <position position="431"/>
    </location>
    <ligand>
        <name>(6S)-NADPHX</name>
        <dbReference type="ChEBI" id="CHEBI:64076"/>
    </ligand>
</feature>
<evidence type="ECO:0000313" key="23">
    <source>
        <dbReference type="Proteomes" id="UP000583752"/>
    </source>
</evidence>
<feature type="binding site" evidence="18">
    <location>
        <position position="59"/>
    </location>
    <ligand>
        <name>K(+)</name>
        <dbReference type="ChEBI" id="CHEBI:29103"/>
    </ligand>
</feature>
<keyword evidence="6 17" id="KW-0547">Nucleotide-binding</keyword>
<comment type="function">
    <text evidence="18">Catalyzes the epimerization of the S- and R-forms of NAD(P)HX, a damaged form of NAD(P)H that is a result of enzymatic or heat-dependent hydration. This is a prerequisite for the S-specific NAD(P)H-hydrate dehydratase to allow the repair of both epimers of NAD(P)HX.</text>
</comment>
<evidence type="ECO:0000256" key="12">
    <source>
        <dbReference type="ARBA" id="ARBA00023239"/>
    </source>
</evidence>
<comment type="cofactor">
    <cofactor evidence="17">
        <name>Mg(2+)</name>
        <dbReference type="ChEBI" id="CHEBI:18420"/>
    </cofactor>
</comment>
<keyword evidence="9 18" id="KW-0630">Potassium</keyword>
<feature type="binding site" evidence="17">
    <location>
        <position position="257"/>
    </location>
    <ligand>
        <name>(6S)-NADPHX</name>
        <dbReference type="ChEBI" id="CHEBI:64076"/>
    </ligand>
</feature>
<dbReference type="Pfam" id="PF03853">
    <property type="entry name" value="YjeF_N"/>
    <property type="match status" value="1"/>
</dbReference>
<dbReference type="SUPFAM" id="SSF53613">
    <property type="entry name" value="Ribokinase-like"/>
    <property type="match status" value="1"/>
</dbReference>
<keyword evidence="12 17" id="KW-0456">Lyase</keyword>
<feature type="binding site" evidence="18">
    <location>
        <position position="157"/>
    </location>
    <ligand>
        <name>K(+)</name>
        <dbReference type="ChEBI" id="CHEBI:29103"/>
    </ligand>
</feature>
<dbReference type="Gene3D" id="3.40.1190.20">
    <property type="match status" value="1"/>
</dbReference>
<evidence type="ECO:0000256" key="9">
    <source>
        <dbReference type="ARBA" id="ARBA00022958"/>
    </source>
</evidence>
<dbReference type="NCBIfam" id="TIGR00197">
    <property type="entry name" value="yjeF_nterm"/>
    <property type="match status" value="1"/>
</dbReference>
<feature type="binding site" evidence="17">
    <location>
        <position position="311"/>
    </location>
    <ligand>
        <name>(6S)-NADPHX</name>
        <dbReference type="ChEBI" id="CHEBI:64076"/>
    </ligand>
</feature>
<dbReference type="EC" id="5.1.99.6" evidence="19"/>
<comment type="similarity">
    <text evidence="4 19">In the C-terminal section; belongs to the NnrD/CARKD family.</text>
</comment>
<dbReference type="HAMAP" id="MF_01966">
    <property type="entry name" value="NADHX_epimerase"/>
    <property type="match status" value="1"/>
</dbReference>
<keyword evidence="11 18" id="KW-0413">Isomerase</keyword>
<evidence type="ECO:0000256" key="7">
    <source>
        <dbReference type="ARBA" id="ARBA00022840"/>
    </source>
</evidence>
<dbReference type="EMBL" id="JABBGG010000003">
    <property type="protein sequence ID" value="NML60712.1"/>
    <property type="molecule type" value="Genomic_DNA"/>
</dbReference>
<comment type="cofactor">
    <cofactor evidence="18 19">
        <name>K(+)</name>
        <dbReference type="ChEBI" id="CHEBI:29103"/>
    </cofactor>
    <text evidence="18 19">Binds 1 potassium ion per subunit.</text>
</comment>
<evidence type="ECO:0000256" key="14">
    <source>
        <dbReference type="ARBA" id="ARBA00025153"/>
    </source>
</evidence>
<comment type="catalytic activity">
    <reaction evidence="2 18 19">
        <text>(6R)-NADPHX = (6S)-NADPHX</text>
        <dbReference type="Rhea" id="RHEA:32227"/>
        <dbReference type="ChEBI" id="CHEBI:64076"/>
        <dbReference type="ChEBI" id="CHEBI:64077"/>
        <dbReference type="EC" id="5.1.99.6"/>
    </reaction>
</comment>
<evidence type="ECO:0000259" key="21">
    <source>
        <dbReference type="PROSITE" id="PS51385"/>
    </source>
</evidence>
<comment type="catalytic activity">
    <reaction evidence="15 17 19">
        <text>(6S)-NADHX + ADP = AMP + phosphate + NADH + H(+)</text>
        <dbReference type="Rhea" id="RHEA:32223"/>
        <dbReference type="ChEBI" id="CHEBI:15378"/>
        <dbReference type="ChEBI" id="CHEBI:43474"/>
        <dbReference type="ChEBI" id="CHEBI:57945"/>
        <dbReference type="ChEBI" id="CHEBI:64074"/>
        <dbReference type="ChEBI" id="CHEBI:456215"/>
        <dbReference type="ChEBI" id="CHEBI:456216"/>
        <dbReference type="EC" id="4.2.1.136"/>
    </reaction>
</comment>
<comment type="function">
    <text evidence="14 19">Bifunctional enzyme that catalyzes the epimerization of the S- and R-forms of NAD(P)HX and the dehydration of the S-form of NAD(P)HX at the expense of ADP, which is converted to AMP. This allows the repair of both epimers of NAD(P)HX, a damaged form of NAD(P)H that is a result of enzymatic or heat-dependent hydration.</text>
</comment>
<evidence type="ECO:0000256" key="8">
    <source>
        <dbReference type="ARBA" id="ARBA00022857"/>
    </source>
</evidence>
<evidence type="ECO:0000256" key="5">
    <source>
        <dbReference type="ARBA" id="ARBA00022723"/>
    </source>
</evidence>
<reference evidence="22 23" key="1">
    <citation type="submission" date="2020-04" db="EMBL/GenBank/DDBJ databases">
        <title>Massilia sp. RP-1-19 isolated from soil.</title>
        <authorList>
            <person name="Dahal R.H."/>
        </authorList>
    </citation>
    <scope>NUCLEOTIDE SEQUENCE [LARGE SCALE GENOMIC DNA]</scope>
    <source>
        <strain evidence="22 23">RP-1-19</strain>
    </source>
</reference>
<dbReference type="InterPro" id="IPR029056">
    <property type="entry name" value="Ribokinase-like"/>
</dbReference>
<dbReference type="InterPro" id="IPR036652">
    <property type="entry name" value="YjeF_N_dom_sf"/>
</dbReference>
<dbReference type="PROSITE" id="PS51383">
    <property type="entry name" value="YJEF_C_3"/>
    <property type="match status" value="1"/>
</dbReference>
<evidence type="ECO:0000256" key="1">
    <source>
        <dbReference type="ARBA" id="ARBA00000013"/>
    </source>
</evidence>
<feature type="binding site" evidence="18">
    <location>
        <begin position="58"/>
        <end position="62"/>
    </location>
    <ligand>
        <name>(6S)-NADPHX</name>
        <dbReference type="ChEBI" id="CHEBI:64076"/>
    </ligand>
</feature>
<keyword evidence="7 17" id="KW-0067">ATP-binding</keyword>
<organism evidence="22 23">
    <name type="scientific">Massilia polaris</name>
    <dbReference type="NCBI Taxonomy" id="2728846"/>
    <lineage>
        <taxon>Bacteria</taxon>
        <taxon>Pseudomonadati</taxon>
        <taxon>Pseudomonadota</taxon>
        <taxon>Betaproteobacteria</taxon>
        <taxon>Burkholderiales</taxon>
        <taxon>Oxalobacteraceae</taxon>
        <taxon>Telluria group</taxon>
        <taxon>Massilia</taxon>
    </lineage>
</organism>
<dbReference type="Pfam" id="PF01256">
    <property type="entry name" value="Carb_kinase"/>
    <property type="match status" value="1"/>
</dbReference>
<dbReference type="GO" id="GO:0110051">
    <property type="term" value="P:metabolite repair"/>
    <property type="evidence" value="ECO:0007669"/>
    <property type="project" value="TreeGrafter"/>
</dbReference>
<keyword evidence="5 18" id="KW-0479">Metal-binding</keyword>
<evidence type="ECO:0000256" key="6">
    <source>
        <dbReference type="ARBA" id="ARBA00022741"/>
    </source>
</evidence>
<name>A0A848HI54_9BURK</name>
<protein>
    <recommendedName>
        <fullName evidence="19">Bifunctional NAD(P)H-hydrate repair enzyme</fullName>
    </recommendedName>
    <alternativeName>
        <fullName evidence="19">Nicotinamide nucleotide repair protein</fullName>
    </alternativeName>
    <domain>
        <recommendedName>
            <fullName evidence="19">ADP-dependent (S)-NAD(P)H-hydrate dehydratase</fullName>
            <ecNumber evidence="19">4.2.1.136</ecNumber>
        </recommendedName>
        <alternativeName>
            <fullName evidence="19">ADP-dependent NAD(P)HX dehydratase</fullName>
        </alternativeName>
    </domain>
    <domain>
        <recommendedName>
            <fullName evidence="19">NAD(P)H-hydrate epimerase</fullName>
            <ecNumber evidence="19">5.1.99.6</ecNumber>
        </recommendedName>
    </domain>
</protein>
<proteinExistence type="inferred from homology"/>
<dbReference type="PROSITE" id="PS51385">
    <property type="entry name" value="YJEF_N"/>
    <property type="match status" value="1"/>
</dbReference>
<dbReference type="GO" id="GO:0052856">
    <property type="term" value="F:NAD(P)HX epimerase activity"/>
    <property type="evidence" value="ECO:0007669"/>
    <property type="project" value="UniProtKB-UniRule"/>
</dbReference>
<feature type="binding site" evidence="18">
    <location>
        <position position="121"/>
    </location>
    <ligand>
        <name>K(+)</name>
        <dbReference type="ChEBI" id="CHEBI:29103"/>
    </ligand>
</feature>
<comment type="similarity">
    <text evidence="18">Belongs to the NnrE/AIBP family.</text>
</comment>
<feature type="domain" description="YjeF C-terminal" evidence="20">
    <location>
        <begin position="222"/>
        <end position="491"/>
    </location>
</feature>
<comment type="catalytic activity">
    <reaction evidence="16 17 19">
        <text>(6S)-NADPHX + ADP = AMP + phosphate + NADPH + H(+)</text>
        <dbReference type="Rhea" id="RHEA:32235"/>
        <dbReference type="ChEBI" id="CHEBI:15378"/>
        <dbReference type="ChEBI" id="CHEBI:43474"/>
        <dbReference type="ChEBI" id="CHEBI:57783"/>
        <dbReference type="ChEBI" id="CHEBI:64076"/>
        <dbReference type="ChEBI" id="CHEBI:456215"/>
        <dbReference type="ChEBI" id="CHEBI:456216"/>
        <dbReference type="EC" id="4.2.1.136"/>
    </reaction>
</comment>
<evidence type="ECO:0000256" key="16">
    <source>
        <dbReference type="ARBA" id="ARBA00049209"/>
    </source>
</evidence>
<evidence type="ECO:0000256" key="2">
    <source>
        <dbReference type="ARBA" id="ARBA00000909"/>
    </source>
</evidence>
<dbReference type="CDD" id="cd01171">
    <property type="entry name" value="YXKO-related"/>
    <property type="match status" value="1"/>
</dbReference>
<dbReference type="InterPro" id="IPR030677">
    <property type="entry name" value="Nnr"/>
</dbReference>
<dbReference type="RefSeq" id="WP_169464433.1">
    <property type="nucleotide sequence ID" value="NZ_JABBGG010000003.1"/>
</dbReference>
<dbReference type="PIRSF" id="PIRSF017184">
    <property type="entry name" value="Nnr"/>
    <property type="match status" value="1"/>
</dbReference>
<feature type="binding site" evidence="17">
    <location>
        <position position="364"/>
    </location>
    <ligand>
        <name>(6S)-NADPHX</name>
        <dbReference type="ChEBI" id="CHEBI:64076"/>
    </ligand>
</feature>
<keyword evidence="8 17" id="KW-0521">NADP</keyword>
<dbReference type="SUPFAM" id="SSF64153">
    <property type="entry name" value="YjeF N-terminal domain-like"/>
    <property type="match status" value="1"/>
</dbReference>
<dbReference type="GO" id="GO:0005524">
    <property type="term" value="F:ATP binding"/>
    <property type="evidence" value="ECO:0007669"/>
    <property type="project" value="UniProtKB-UniRule"/>
</dbReference>
<sequence>MGALFSVAEIRQAEQAAAAQLAPGTLMQRAGQVAARIAIDLLGETPAPPVLVLAGPGNNGGDALEVAANLAQAGVDVTVVHLACVGDPSAETAHALAKARASTAEFTDALPAGGPWALVVDGLFGIGLARPVQGEARAMIEAVNALDCPVLALDVPSGLDADSGAVIGPDGVAVRATHTVTFIGNKPGLHTFGGRDYAGEVLVARLGIAEDMLPGASVHLNEPHLFDLAFVARLHDSHKGSFGDVAVVGGARGMAGAPILAAKAALFSGAGRVYVASIDHGPAYDNAQPELMFRDAANHNFDGSTIVAGPGMGDSATAIRVLARALDGDSPLVLDADALNLIAASPDLQSRLSARHASSILTPHPLEAARLLGVTAGVIQGDRLEAAREIAARFDAYVVLKGSGTIIAMPDGEAAINPTGNPGLASAGTGDVLAGLCGSLMAQGWPARDAALAAVWMHGEAADRLVAQGAGPIGLTAGELPEAIRAVLNRMVAERPKRAGQPQS</sequence>
<dbReference type="InterPro" id="IPR004443">
    <property type="entry name" value="YjeF_N_dom"/>
</dbReference>
<feature type="binding site" evidence="18">
    <location>
        <begin position="125"/>
        <end position="131"/>
    </location>
    <ligand>
        <name>(6S)-NADPHX</name>
        <dbReference type="ChEBI" id="CHEBI:64076"/>
    </ligand>
</feature>
<feature type="binding site" evidence="17">
    <location>
        <begin position="401"/>
        <end position="405"/>
    </location>
    <ligand>
        <name>AMP</name>
        <dbReference type="ChEBI" id="CHEBI:456215"/>
    </ligand>
</feature>
<comment type="similarity">
    <text evidence="17">Belongs to the NnrD/CARKD family.</text>
</comment>
<dbReference type="AlphaFoldDB" id="A0A848HI54"/>